<reference evidence="1" key="1">
    <citation type="submission" date="2022-01" db="EMBL/GenBank/DDBJ databases">
        <title>Collection of gut derived symbiotic bacterial strains cultured from healthy donors.</title>
        <authorList>
            <person name="Lin H."/>
            <person name="Kohout C."/>
            <person name="Waligurski E."/>
            <person name="Pamer E.G."/>
        </authorList>
    </citation>
    <scope>NUCLEOTIDE SEQUENCE</scope>
    <source>
        <strain evidence="1">DFI.5.49</strain>
    </source>
</reference>
<dbReference type="AlphaFoldDB" id="A0AAE3F3S3"/>
<organism evidence="1 2">
    <name type="scientific">Fusicatenibacter saccharivorans</name>
    <dbReference type="NCBI Taxonomy" id="1150298"/>
    <lineage>
        <taxon>Bacteria</taxon>
        <taxon>Bacillati</taxon>
        <taxon>Bacillota</taxon>
        <taxon>Clostridia</taxon>
        <taxon>Lachnospirales</taxon>
        <taxon>Lachnospiraceae</taxon>
        <taxon>Fusicatenibacter</taxon>
    </lineage>
</organism>
<dbReference type="SUPFAM" id="SSF55816">
    <property type="entry name" value="5'-nucleotidase (syn. UDP-sugar hydrolase), C-terminal domain"/>
    <property type="match status" value="1"/>
</dbReference>
<dbReference type="Proteomes" id="UP001199915">
    <property type="component" value="Unassembled WGS sequence"/>
</dbReference>
<gene>
    <name evidence="1" type="ORF">L0N21_11410</name>
</gene>
<dbReference type="InterPro" id="IPR036907">
    <property type="entry name" value="5'-Nucleotdase_C_sf"/>
</dbReference>
<dbReference type="GO" id="GO:0009166">
    <property type="term" value="P:nucleotide catabolic process"/>
    <property type="evidence" value="ECO:0007669"/>
    <property type="project" value="InterPro"/>
</dbReference>
<dbReference type="RefSeq" id="WP_238033375.1">
    <property type="nucleotide sequence ID" value="NZ_JAKNFS010000015.1"/>
</dbReference>
<sequence length="124" mass="13647">MFIGAYCICLFGFGNGTLQTSTLTGAKIKEMAKEGCDLNGNGYPYPYVLLTKDGTDLEDEKEYTVVICGFLKGMEDELNQQDTGIVGLDAAKEYLKNVKEVSSGTLDDSLVKEQKKRPLCVRML</sequence>
<name>A0AAE3F3S3_9FIRM</name>
<evidence type="ECO:0000313" key="1">
    <source>
        <dbReference type="EMBL" id="MCG4766109.1"/>
    </source>
</evidence>
<protein>
    <submittedName>
        <fullName evidence="1">Uncharacterized protein</fullName>
    </submittedName>
</protein>
<comment type="caution">
    <text evidence="1">The sequence shown here is derived from an EMBL/GenBank/DDBJ whole genome shotgun (WGS) entry which is preliminary data.</text>
</comment>
<dbReference type="EMBL" id="JAKNFS010000015">
    <property type="protein sequence ID" value="MCG4766109.1"/>
    <property type="molecule type" value="Genomic_DNA"/>
</dbReference>
<evidence type="ECO:0000313" key="2">
    <source>
        <dbReference type="Proteomes" id="UP001199915"/>
    </source>
</evidence>
<accession>A0AAE3F3S3</accession>
<proteinExistence type="predicted"/>
<dbReference type="GO" id="GO:0016787">
    <property type="term" value="F:hydrolase activity"/>
    <property type="evidence" value="ECO:0007669"/>
    <property type="project" value="InterPro"/>
</dbReference>